<organism evidence="2 3">
    <name type="scientific">Pseudonocardia acidicola</name>
    <dbReference type="NCBI Taxonomy" id="2724939"/>
    <lineage>
        <taxon>Bacteria</taxon>
        <taxon>Bacillati</taxon>
        <taxon>Actinomycetota</taxon>
        <taxon>Actinomycetes</taxon>
        <taxon>Pseudonocardiales</taxon>
        <taxon>Pseudonocardiaceae</taxon>
        <taxon>Pseudonocardia</taxon>
    </lineage>
</organism>
<dbReference type="PANTHER" id="PTHR43194:SF2">
    <property type="entry name" value="PEROXISOMAL MEMBRANE PROTEIN LPX1"/>
    <property type="match status" value="1"/>
</dbReference>
<evidence type="ECO:0000313" key="2">
    <source>
        <dbReference type="EMBL" id="NMH96517.1"/>
    </source>
</evidence>
<dbReference type="InterPro" id="IPR050228">
    <property type="entry name" value="Carboxylesterase_BioH"/>
</dbReference>
<reference evidence="2 3" key="1">
    <citation type="submission" date="2020-04" db="EMBL/GenBank/DDBJ databases">
        <authorList>
            <person name="Klaysubun C."/>
            <person name="Duangmal K."/>
            <person name="Lipun K."/>
        </authorList>
    </citation>
    <scope>NUCLEOTIDE SEQUENCE [LARGE SCALE GENOMIC DNA]</scope>
    <source>
        <strain evidence="2 3">K10HN5</strain>
    </source>
</reference>
<comment type="caution">
    <text evidence="2">The sequence shown here is derived from an EMBL/GenBank/DDBJ whole genome shotgun (WGS) entry which is preliminary data.</text>
</comment>
<dbReference type="Proteomes" id="UP000820669">
    <property type="component" value="Unassembled WGS sequence"/>
</dbReference>
<keyword evidence="3" id="KW-1185">Reference proteome</keyword>
<evidence type="ECO:0000259" key="1">
    <source>
        <dbReference type="Pfam" id="PF12697"/>
    </source>
</evidence>
<protein>
    <submittedName>
        <fullName evidence="2">Alpha/beta fold hydrolase</fullName>
    </submittedName>
</protein>
<feature type="domain" description="AB hydrolase-1" evidence="1">
    <location>
        <begin position="7"/>
        <end position="238"/>
    </location>
</feature>
<gene>
    <name evidence="2" type="ORF">HF526_04165</name>
</gene>
<evidence type="ECO:0000313" key="3">
    <source>
        <dbReference type="Proteomes" id="UP000820669"/>
    </source>
</evidence>
<dbReference type="InterPro" id="IPR000073">
    <property type="entry name" value="AB_hydrolase_1"/>
</dbReference>
<dbReference type="SUPFAM" id="SSF53474">
    <property type="entry name" value="alpha/beta-Hydrolases"/>
    <property type="match status" value="1"/>
</dbReference>
<dbReference type="InterPro" id="IPR029058">
    <property type="entry name" value="AB_hydrolase_fold"/>
</dbReference>
<dbReference type="EMBL" id="JAAXLA010000005">
    <property type="protein sequence ID" value="NMH96517.1"/>
    <property type="molecule type" value="Genomic_DNA"/>
</dbReference>
<dbReference type="PANTHER" id="PTHR43194">
    <property type="entry name" value="HYDROLASE ALPHA/BETA FOLD FAMILY"/>
    <property type="match status" value="1"/>
</dbReference>
<sequence>MSAPADVVLLHGVGLDHTMWERLAPGLAARHHVLTPDLRGHGTAPDAAPGLTLSDLATDIARLMRGLDGPAHLVGFSLGALVATEVALDNPELVASLTLVSGVANRSAAERDAVAGRLRASRTDLDATFLAAVDRWFSPTWKAAEPALAERVLATLRANRPESYLACYSVFADADAQLWPRLRELTMPVLAITGAEDTGSTPAMSTAVAAQVPDGRWAVVRGARHLLPLERPDAVLDAVVSQIDGRTSTHPPGALLP</sequence>
<dbReference type="Gene3D" id="3.40.50.1820">
    <property type="entry name" value="alpha/beta hydrolase"/>
    <property type="match status" value="1"/>
</dbReference>
<keyword evidence="2" id="KW-0378">Hydrolase</keyword>
<dbReference type="GO" id="GO:0016787">
    <property type="term" value="F:hydrolase activity"/>
    <property type="evidence" value="ECO:0007669"/>
    <property type="project" value="UniProtKB-KW"/>
</dbReference>
<dbReference type="RefSeq" id="WP_169379908.1">
    <property type="nucleotide sequence ID" value="NZ_JAAXLA010000005.1"/>
</dbReference>
<name>A0ABX1S6T1_9PSEU</name>
<proteinExistence type="predicted"/>
<dbReference type="Pfam" id="PF12697">
    <property type="entry name" value="Abhydrolase_6"/>
    <property type="match status" value="1"/>
</dbReference>
<accession>A0ABX1S6T1</accession>